<comment type="caution">
    <text evidence="2">The sequence shown here is derived from an EMBL/GenBank/DDBJ whole genome shotgun (WGS) entry which is preliminary data.</text>
</comment>
<feature type="signal peptide" evidence="1">
    <location>
        <begin position="1"/>
        <end position="23"/>
    </location>
</feature>
<proteinExistence type="predicted"/>
<gene>
    <name evidence="2" type="ORF">CLV40_10223</name>
</gene>
<evidence type="ECO:0000313" key="2">
    <source>
        <dbReference type="EMBL" id="PPK70113.1"/>
    </source>
</evidence>
<dbReference type="Pfam" id="PF03995">
    <property type="entry name" value="Inhibitor_I36"/>
    <property type="match status" value="1"/>
</dbReference>
<organism evidence="2 3">
    <name type="scientific">Actinokineospora auranticolor</name>
    <dbReference type="NCBI Taxonomy" id="155976"/>
    <lineage>
        <taxon>Bacteria</taxon>
        <taxon>Bacillati</taxon>
        <taxon>Actinomycetota</taxon>
        <taxon>Actinomycetes</taxon>
        <taxon>Pseudonocardiales</taxon>
        <taxon>Pseudonocardiaceae</taxon>
        <taxon>Actinokineospora</taxon>
    </lineage>
</organism>
<protein>
    <submittedName>
        <fullName evidence="2">Peptidase inhibitor family I36</fullName>
    </submittedName>
</protein>
<keyword evidence="1" id="KW-0732">Signal</keyword>
<dbReference type="Proteomes" id="UP000239203">
    <property type="component" value="Unassembled WGS sequence"/>
</dbReference>
<reference evidence="2 3" key="1">
    <citation type="submission" date="2018-02" db="EMBL/GenBank/DDBJ databases">
        <title>Genomic Encyclopedia of Archaeal and Bacterial Type Strains, Phase II (KMG-II): from individual species to whole genera.</title>
        <authorList>
            <person name="Goeker M."/>
        </authorList>
    </citation>
    <scope>NUCLEOTIDE SEQUENCE [LARGE SCALE GENOMIC DNA]</scope>
    <source>
        <strain evidence="2 3">YU 961-1</strain>
    </source>
</reference>
<dbReference type="AlphaFoldDB" id="A0A2S6GY16"/>
<dbReference type="RefSeq" id="WP_104476859.1">
    <property type="nucleotide sequence ID" value="NZ_CP154825.1"/>
</dbReference>
<feature type="chain" id="PRO_5015592411" evidence="1">
    <location>
        <begin position="24"/>
        <end position="112"/>
    </location>
</feature>
<accession>A0A2S6GY16</accession>
<evidence type="ECO:0000313" key="3">
    <source>
        <dbReference type="Proteomes" id="UP000239203"/>
    </source>
</evidence>
<keyword evidence="3" id="KW-1185">Reference proteome</keyword>
<evidence type="ECO:0000256" key="1">
    <source>
        <dbReference type="SAM" id="SignalP"/>
    </source>
</evidence>
<dbReference type="EMBL" id="PTIX01000002">
    <property type="protein sequence ID" value="PPK70113.1"/>
    <property type="molecule type" value="Genomic_DNA"/>
</dbReference>
<sequence length="112" mass="11983">MRTLLGMLVVVLGMLGLAAPASATVCDPGTICLWPLPGFQGPMEVVGIEDVVLGDCLPLEGEYRSFVNRLKQDVTVYESVECATEADFTTYPGLGTYVPSTPFVVRGIQAWA</sequence>
<dbReference type="OrthoDB" id="5196292at2"/>
<name>A0A2S6GY16_9PSEU</name>